<sequence>MLDGTEKPKDDITPKVEQETPKETFTKEEVDKLEVDFRTAAAAEVGRATQAAEKAAKQADEAVKQAQKANDRTNKYIEQARTAELEINKDQPDALTLIRARHAKEELEDKLATTNTELETANQTIVTMKTQSAVSTKEQNAREIAGRFQVDVEDLLLTDGSKEAMEKLAQKLTKVEPKEALKIDPGGGGGGDKSFESLLKVDTKGFSYQEIVEHEQKLKSAMKA</sequence>
<comment type="caution">
    <text evidence="3">The sequence shown here is derived from an EMBL/GenBank/DDBJ whole genome shotgun (WGS) entry which is preliminary data.</text>
</comment>
<proteinExistence type="predicted"/>
<evidence type="ECO:0000256" key="2">
    <source>
        <dbReference type="SAM" id="MobiDB-lite"/>
    </source>
</evidence>
<protein>
    <submittedName>
        <fullName evidence="3">Uncharacterized protein</fullName>
    </submittedName>
</protein>
<evidence type="ECO:0000256" key="1">
    <source>
        <dbReference type="SAM" id="Coils"/>
    </source>
</evidence>
<organism evidence="3">
    <name type="scientific">marine sediment metagenome</name>
    <dbReference type="NCBI Taxonomy" id="412755"/>
    <lineage>
        <taxon>unclassified sequences</taxon>
        <taxon>metagenomes</taxon>
        <taxon>ecological metagenomes</taxon>
    </lineage>
</organism>
<keyword evidence="1" id="KW-0175">Coiled coil</keyword>
<accession>A0A0F9DKX6</accession>
<dbReference type="AlphaFoldDB" id="A0A0F9DKX6"/>
<gene>
    <name evidence="3" type="ORF">LCGC14_2186060</name>
</gene>
<feature type="region of interest" description="Disordered" evidence="2">
    <location>
        <begin position="1"/>
        <end position="28"/>
    </location>
</feature>
<evidence type="ECO:0000313" key="3">
    <source>
        <dbReference type="EMBL" id="KKL62353.1"/>
    </source>
</evidence>
<dbReference type="EMBL" id="LAZR01028517">
    <property type="protein sequence ID" value="KKL62353.1"/>
    <property type="molecule type" value="Genomic_DNA"/>
</dbReference>
<name>A0A0F9DKX6_9ZZZZ</name>
<reference evidence="3" key="1">
    <citation type="journal article" date="2015" name="Nature">
        <title>Complex archaea that bridge the gap between prokaryotes and eukaryotes.</title>
        <authorList>
            <person name="Spang A."/>
            <person name="Saw J.H."/>
            <person name="Jorgensen S.L."/>
            <person name="Zaremba-Niedzwiedzka K."/>
            <person name="Martijn J."/>
            <person name="Lind A.E."/>
            <person name="van Eijk R."/>
            <person name="Schleper C."/>
            <person name="Guy L."/>
            <person name="Ettema T.J."/>
        </authorList>
    </citation>
    <scope>NUCLEOTIDE SEQUENCE</scope>
</reference>
<feature type="coiled-coil region" evidence="1">
    <location>
        <begin position="49"/>
        <end position="124"/>
    </location>
</feature>